<comment type="caution">
    <text evidence="4">The sequence shown here is derived from an EMBL/GenBank/DDBJ whole genome shotgun (WGS) entry which is preliminary data.</text>
</comment>
<reference evidence="4" key="1">
    <citation type="journal article" date="2020" name="mSystems">
        <title>Genome- and Community-Level Interaction Insights into Carbon Utilization and Element Cycling Functions of Hydrothermarchaeota in Hydrothermal Sediment.</title>
        <authorList>
            <person name="Zhou Z."/>
            <person name="Liu Y."/>
            <person name="Xu W."/>
            <person name="Pan J."/>
            <person name="Luo Z.H."/>
            <person name="Li M."/>
        </authorList>
    </citation>
    <scope>NUCLEOTIDE SEQUENCE [LARGE SCALE GENOMIC DNA]</scope>
    <source>
        <strain evidence="4">HyVt-577</strain>
    </source>
</reference>
<evidence type="ECO:0000313" key="4">
    <source>
        <dbReference type="EMBL" id="HGY55347.1"/>
    </source>
</evidence>
<dbReference type="InterPro" id="IPR036291">
    <property type="entry name" value="NAD(P)-bd_dom_sf"/>
</dbReference>
<dbReference type="InterPro" id="IPR050129">
    <property type="entry name" value="Zn_alcohol_dh"/>
</dbReference>
<feature type="domain" description="Alcohol dehydrogenase-like C-terminal" evidence="2">
    <location>
        <begin position="174"/>
        <end position="311"/>
    </location>
</feature>
<dbReference type="Pfam" id="PF08240">
    <property type="entry name" value="ADH_N"/>
    <property type="match status" value="1"/>
</dbReference>
<gene>
    <name evidence="4" type="ORF">ENK44_06590</name>
</gene>
<evidence type="ECO:0000259" key="3">
    <source>
        <dbReference type="Pfam" id="PF08240"/>
    </source>
</evidence>
<dbReference type="EMBL" id="DRQG01000062">
    <property type="protein sequence ID" value="HGY55347.1"/>
    <property type="molecule type" value="Genomic_DNA"/>
</dbReference>
<proteinExistence type="predicted"/>
<feature type="domain" description="Alcohol dehydrogenase-like N-terminal" evidence="3">
    <location>
        <begin position="11"/>
        <end position="83"/>
    </location>
</feature>
<dbReference type="PANTHER" id="PTHR43401:SF2">
    <property type="entry name" value="L-THREONINE 3-DEHYDROGENASE"/>
    <property type="match status" value="1"/>
</dbReference>
<dbReference type="SUPFAM" id="SSF50129">
    <property type="entry name" value="GroES-like"/>
    <property type="match status" value="1"/>
</dbReference>
<dbReference type="InterPro" id="IPR011032">
    <property type="entry name" value="GroES-like_sf"/>
</dbReference>
<name>A0A7V4U138_CALAY</name>
<dbReference type="SUPFAM" id="SSF51735">
    <property type="entry name" value="NAD(P)-binding Rossmann-fold domains"/>
    <property type="match status" value="1"/>
</dbReference>
<dbReference type="PANTHER" id="PTHR43401">
    <property type="entry name" value="L-THREONINE 3-DEHYDROGENASE"/>
    <property type="match status" value="1"/>
</dbReference>
<dbReference type="Gene3D" id="3.40.50.720">
    <property type="entry name" value="NAD(P)-binding Rossmann-like Domain"/>
    <property type="match status" value="1"/>
</dbReference>
<dbReference type="GO" id="GO:0016491">
    <property type="term" value="F:oxidoreductase activity"/>
    <property type="evidence" value="ECO:0007669"/>
    <property type="project" value="UniProtKB-KW"/>
</dbReference>
<dbReference type="AlphaFoldDB" id="A0A7V4U138"/>
<dbReference type="InterPro" id="IPR013154">
    <property type="entry name" value="ADH-like_N"/>
</dbReference>
<sequence>MESFELPKIRENEILAEVISNSICMSSHKAVIQGADHKRVPDNVAENPVIIGHELCGNILEVGNAYKDRFKAGSKFTIQPALNIPGREAEAPGYSFFYLGGNATKVIIPGEVMEQNCLLPCEADAYFKGSLAEPIACIFGAIKEQFHYETNQYGHKTGIKEQGNVAVLGGGGPMGLAMIDILLNMDQKPARILLTDIDQAKLDRAEKLFCDEKNVELLFVNSGGRTAAEILAQTGGVRFDDVFIFVPVKELVTQAQQLMAPGGCLNFFAGPSQKNFSAEINFYDVHYNRHHIIGSAGSNSEDLLDALRMIKKNRINPAIMITHIGGLDSAVQTILNLPKIPGGKKLIYPQISLPLTALDEFEEKAKADTLFGELAQITKKNNGLWSKEAEEYLLKNAERIE</sequence>
<protein>
    <submittedName>
        <fullName evidence="4">L-sorbose 1-phosphate reductase</fullName>
    </submittedName>
</protein>
<dbReference type="InterPro" id="IPR013149">
    <property type="entry name" value="ADH-like_C"/>
</dbReference>
<keyword evidence="1" id="KW-0560">Oxidoreductase</keyword>
<evidence type="ECO:0000256" key="1">
    <source>
        <dbReference type="ARBA" id="ARBA00023002"/>
    </source>
</evidence>
<dbReference type="Pfam" id="PF00107">
    <property type="entry name" value="ADH_zinc_N"/>
    <property type="match status" value="1"/>
</dbReference>
<dbReference type="Proteomes" id="UP000885779">
    <property type="component" value="Unassembled WGS sequence"/>
</dbReference>
<accession>A0A7V4U138</accession>
<dbReference type="Gene3D" id="3.90.180.10">
    <property type="entry name" value="Medium-chain alcohol dehydrogenases, catalytic domain"/>
    <property type="match status" value="1"/>
</dbReference>
<organism evidence="4">
    <name type="scientific">Caldithrix abyssi</name>
    <dbReference type="NCBI Taxonomy" id="187145"/>
    <lineage>
        <taxon>Bacteria</taxon>
        <taxon>Pseudomonadati</taxon>
        <taxon>Calditrichota</taxon>
        <taxon>Calditrichia</taxon>
        <taxon>Calditrichales</taxon>
        <taxon>Calditrichaceae</taxon>
        <taxon>Caldithrix</taxon>
    </lineage>
</organism>
<evidence type="ECO:0000259" key="2">
    <source>
        <dbReference type="Pfam" id="PF00107"/>
    </source>
</evidence>